<dbReference type="EMBL" id="JABFAC010000009">
    <property type="protein sequence ID" value="MBA0625201.1"/>
    <property type="molecule type" value="Genomic_DNA"/>
</dbReference>
<proteinExistence type="predicted"/>
<dbReference type="GO" id="GO:0004523">
    <property type="term" value="F:RNA-DNA hybrid ribonuclease activity"/>
    <property type="evidence" value="ECO:0007669"/>
    <property type="project" value="InterPro"/>
</dbReference>
<dbReference type="InterPro" id="IPR002156">
    <property type="entry name" value="RNaseH_domain"/>
</dbReference>
<dbReference type="InterPro" id="IPR052929">
    <property type="entry name" value="RNase_H-like_EbsB-rel"/>
</dbReference>
<name>A0A7J8SGK0_GOSDV</name>
<organism evidence="2 3">
    <name type="scientific">Gossypium davidsonii</name>
    <name type="common">Davidson's cotton</name>
    <name type="synonym">Gossypium klotzschianum subsp. davidsonii</name>
    <dbReference type="NCBI Taxonomy" id="34287"/>
    <lineage>
        <taxon>Eukaryota</taxon>
        <taxon>Viridiplantae</taxon>
        <taxon>Streptophyta</taxon>
        <taxon>Embryophyta</taxon>
        <taxon>Tracheophyta</taxon>
        <taxon>Spermatophyta</taxon>
        <taxon>Magnoliopsida</taxon>
        <taxon>eudicotyledons</taxon>
        <taxon>Gunneridae</taxon>
        <taxon>Pentapetalae</taxon>
        <taxon>rosids</taxon>
        <taxon>malvids</taxon>
        <taxon>Malvales</taxon>
        <taxon>Malvaceae</taxon>
        <taxon>Malvoideae</taxon>
        <taxon>Gossypium</taxon>
    </lineage>
</organism>
<dbReference type="GO" id="GO:0003676">
    <property type="term" value="F:nucleic acid binding"/>
    <property type="evidence" value="ECO:0007669"/>
    <property type="project" value="InterPro"/>
</dbReference>
<evidence type="ECO:0000313" key="2">
    <source>
        <dbReference type="EMBL" id="MBA0625201.1"/>
    </source>
</evidence>
<sequence length="157" mass="17087">VAVSDGAATAIETLFKSLAKTFFHDFRIHNVVNTPMLPITPACKKWEKPPCGFAKINFDATVSNEKMGYGMIVRDADGFVLGGSGSFKETVIDIEWAELIAFEESVKVAGDLNISKAVFESDCASLVNKIKKRGTDITILGQCMDKACMKLDNIIFG</sequence>
<gene>
    <name evidence="2" type="ORF">Godav_010429</name>
</gene>
<dbReference type="AlphaFoldDB" id="A0A7J8SGK0"/>
<dbReference type="Gene3D" id="3.30.420.10">
    <property type="entry name" value="Ribonuclease H-like superfamily/Ribonuclease H"/>
    <property type="match status" value="1"/>
</dbReference>
<evidence type="ECO:0000259" key="1">
    <source>
        <dbReference type="Pfam" id="PF13456"/>
    </source>
</evidence>
<keyword evidence="3" id="KW-1185">Reference proteome</keyword>
<dbReference type="PANTHER" id="PTHR47074:SF48">
    <property type="entry name" value="POLYNUCLEOTIDYL TRANSFERASE, RIBONUCLEASE H-LIKE SUPERFAMILY PROTEIN"/>
    <property type="match status" value="1"/>
</dbReference>
<dbReference type="InterPro" id="IPR036397">
    <property type="entry name" value="RNaseH_sf"/>
</dbReference>
<feature type="domain" description="RNase H type-1" evidence="1">
    <location>
        <begin position="57"/>
        <end position="142"/>
    </location>
</feature>
<dbReference type="PANTHER" id="PTHR47074">
    <property type="entry name" value="BNAC02G40300D PROTEIN"/>
    <property type="match status" value="1"/>
</dbReference>
<evidence type="ECO:0000313" key="3">
    <source>
        <dbReference type="Proteomes" id="UP000593561"/>
    </source>
</evidence>
<comment type="caution">
    <text evidence="2">The sequence shown here is derived from an EMBL/GenBank/DDBJ whole genome shotgun (WGS) entry which is preliminary data.</text>
</comment>
<accession>A0A7J8SGK0</accession>
<reference evidence="2 3" key="1">
    <citation type="journal article" date="2019" name="Genome Biol. Evol.">
        <title>Insights into the evolution of the New World diploid cottons (Gossypium, subgenus Houzingenia) based on genome sequencing.</title>
        <authorList>
            <person name="Grover C.E."/>
            <person name="Arick M.A. 2nd"/>
            <person name="Thrash A."/>
            <person name="Conover J.L."/>
            <person name="Sanders W.S."/>
            <person name="Peterson D.G."/>
            <person name="Frelichowski J.E."/>
            <person name="Scheffler J.A."/>
            <person name="Scheffler B.E."/>
            <person name="Wendel J.F."/>
        </authorList>
    </citation>
    <scope>NUCLEOTIDE SEQUENCE [LARGE SCALE GENOMIC DNA]</scope>
    <source>
        <strain evidence="2">27</strain>
        <tissue evidence="2">Leaf</tissue>
    </source>
</reference>
<feature type="non-terminal residue" evidence="2">
    <location>
        <position position="1"/>
    </location>
</feature>
<dbReference type="Pfam" id="PF13456">
    <property type="entry name" value="RVT_3"/>
    <property type="match status" value="1"/>
</dbReference>
<dbReference type="Proteomes" id="UP000593561">
    <property type="component" value="Unassembled WGS sequence"/>
</dbReference>
<protein>
    <recommendedName>
        <fullName evidence="1">RNase H type-1 domain-containing protein</fullName>
    </recommendedName>
</protein>